<dbReference type="PANTHER" id="PTHR46462">
    <property type="entry name" value="UPSET, ISOFORM A"/>
    <property type="match status" value="1"/>
</dbReference>
<organism evidence="4 5">
    <name type="scientific">Romanomermis culicivorax</name>
    <name type="common">Nematode worm</name>
    <dbReference type="NCBI Taxonomy" id="13658"/>
    <lineage>
        <taxon>Eukaryota</taxon>
        <taxon>Metazoa</taxon>
        <taxon>Ecdysozoa</taxon>
        <taxon>Nematoda</taxon>
        <taxon>Enoplea</taxon>
        <taxon>Dorylaimia</taxon>
        <taxon>Mermithida</taxon>
        <taxon>Mermithoidea</taxon>
        <taxon>Mermithidae</taxon>
        <taxon>Romanomermis</taxon>
    </lineage>
</organism>
<dbReference type="GO" id="GO:0034967">
    <property type="term" value="C:Set3 complex"/>
    <property type="evidence" value="ECO:0007669"/>
    <property type="project" value="TreeGrafter"/>
</dbReference>
<dbReference type="Proteomes" id="UP000887565">
    <property type="component" value="Unplaced"/>
</dbReference>
<keyword evidence="4" id="KW-1185">Reference proteome</keyword>
<evidence type="ECO:0000256" key="1">
    <source>
        <dbReference type="ARBA" id="ARBA00022853"/>
    </source>
</evidence>
<dbReference type="GO" id="GO:0006355">
    <property type="term" value="P:regulation of DNA-templated transcription"/>
    <property type="evidence" value="ECO:0007669"/>
    <property type="project" value="TreeGrafter"/>
</dbReference>
<feature type="compositionally biased region" description="Low complexity" evidence="2">
    <location>
        <begin position="574"/>
        <end position="587"/>
    </location>
</feature>
<sequence length="837" mass="92979">SRVLTTPAGSVTSVNLLTPDRDHTTHGHQNQYNALTGQSDVMLSSSSILNNSPPLNYHMDQHIHHQPQHHSSYADPNSYSQPAPVDYNNNAGGQNYAMRHIAPMQQQQQPPPPGQMATDVKRAGRPRGGRPTFYAPPNQQAGGAPIPNNGQATPQRRLAPIVVGPAQAAQSRRQNSGSYNYAVQPGVGPTFYNSFSSFTPNKLEKGFKDGSTAQMQTIASGRIVQQGANQYMDDGLPVVPIDLPEDPSCSDNFDFSSHRGGPSNMQHEAAMNANGLMTNLSSGHPLQQQQSSFQQQTTTVNNNDIFGDQCRSMFDRLFKELGVENDAEAASRAAAAVAELNELAKANKIDQAAEERFIKKYRRQLQDMARKRRLAAEGVTPAKKPPKPKKPKKEPSSTTTKPKKSSTTANQRGRPPKTSKKVEDAAVVPVVKKEESRQDDSDQDSQESDGEIAADDDTGGEKQERLMKAMNEQQSSSQQKIKATVDQLQATILAKDRLRKKSEKVWQHCDCMGLKKRSIPEKYLCHVCKPRLLPLTKEKARKLQTKKLNEMKAKKRAQKKKNSHKRKTADGKKSSSSSSRAKVAASKKILRKRQNLNTKLEHRKLLLQRLLTRNAAAASSAKTKTMKKEDSSTIATDASKILTDQTPMSKAKRREMLRNQKETFDEFYAAFTAVDVNEYSEDVLDALREESDTVGASLLDQLPMGAPCLAMYVTKERRGLVANLTIPPDQPIFEYRGKFCSISEFSGRDVDGYILPYVLFYRGLQKGDGSLSPKLDLCVDARFKGTDARFIRRSCQPNTQVKHVIKDGELHLLIISTELIESATEVTIPFDYDFRSW</sequence>
<dbReference type="GO" id="GO:0070210">
    <property type="term" value="C:Rpd3L-Expanded complex"/>
    <property type="evidence" value="ECO:0007669"/>
    <property type="project" value="TreeGrafter"/>
</dbReference>
<feature type="compositionally biased region" description="Low complexity" evidence="2">
    <location>
        <begin position="396"/>
        <end position="408"/>
    </location>
</feature>
<name>A0A915J4E4_ROMCU</name>
<accession>A0A915J4E4</accession>
<dbReference type="PROSITE" id="PS50280">
    <property type="entry name" value="SET"/>
    <property type="match status" value="1"/>
</dbReference>
<dbReference type="Gene3D" id="2.170.270.10">
    <property type="entry name" value="SET domain"/>
    <property type="match status" value="1"/>
</dbReference>
<dbReference type="SUPFAM" id="SSF57903">
    <property type="entry name" value="FYVE/PHD zinc finger"/>
    <property type="match status" value="1"/>
</dbReference>
<dbReference type="WBParaSite" id="nRc.2.0.1.t21291-RA">
    <property type="protein sequence ID" value="nRc.2.0.1.t21291-RA"/>
    <property type="gene ID" value="nRc.2.0.1.g21291"/>
</dbReference>
<dbReference type="GO" id="GO:0006325">
    <property type="term" value="P:chromatin organization"/>
    <property type="evidence" value="ECO:0007669"/>
    <property type="project" value="UniProtKB-KW"/>
</dbReference>
<evidence type="ECO:0000313" key="4">
    <source>
        <dbReference type="Proteomes" id="UP000887565"/>
    </source>
</evidence>
<dbReference type="AlphaFoldDB" id="A0A915J4E4"/>
<feature type="compositionally biased region" description="Acidic residues" evidence="2">
    <location>
        <begin position="441"/>
        <end position="458"/>
    </location>
</feature>
<dbReference type="Pfam" id="PF00856">
    <property type="entry name" value="SET"/>
    <property type="match status" value="1"/>
</dbReference>
<dbReference type="SUPFAM" id="SSF82199">
    <property type="entry name" value="SET domain"/>
    <property type="match status" value="1"/>
</dbReference>
<feature type="compositionally biased region" description="Polar residues" evidence="2">
    <location>
        <begin position="7"/>
        <end position="16"/>
    </location>
</feature>
<protein>
    <submittedName>
        <fullName evidence="5">SET domain-containing protein</fullName>
    </submittedName>
</protein>
<evidence type="ECO:0000256" key="2">
    <source>
        <dbReference type="SAM" id="MobiDB-lite"/>
    </source>
</evidence>
<feature type="region of interest" description="Disordered" evidence="2">
    <location>
        <begin position="1"/>
        <end position="29"/>
    </location>
</feature>
<dbReference type="PANTHER" id="PTHR46462:SF3">
    <property type="entry name" value="UPSET, ISOFORM A"/>
    <property type="match status" value="1"/>
</dbReference>
<evidence type="ECO:0000313" key="5">
    <source>
        <dbReference type="WBParaSite" id="nRc.2.0.1.t21291-RA"/>
    </source>
</evidence>
<dbReference type="Pfam" id="PF20826">
    <property type="entry name" value="PHD_5"/>
    <property type="match status" value="1"/>
</dbReference>
<feature type="region of interest" description="Disordered" evidence="2">
    <location>
        <begin position="548"/>
        <end position="592"/>
    </location>
</feature>
<dbReference type="InterPro" id="IPR001214">
    <property type="entry name" value="SET_dom"/>
</dbReference>
<feature type="compositionally biased region" description="Basic and acidic residues" evidence="2">
    <location>
        <begin position="431"/>
        <end position="440"/>
    </location>
</feature>
<feature type="compositionally biased region" description="Basic residues" evidence="2">
    <location>
        <begin position="553"/>
        <end position="567"/>
    </location>
</feature>
<reference evidence="5" key="1">
    <citation type="submission" date="2022-11" db="UniProtKB">
        <authorList>
            <consortium name="WormBaseParasite"/>
        </authorList>
    </citation>
    <scope>IDENTIFICATION</scope>
</reference>
<dbReference type="CDD" id="cd10529">
    <property type="entry name" value="SET_SETD5-like"/>
    <property type="match status" value="1"/>
</dbReference>
<dbReference type="Gene3D" id="3.30.40.10">
    <property type="entry name" value="Zinc/RING finger domain, C3HC4 (zinc finger)"/>
    <property type="match status" value="1"/>
</dbReference>
<feature type="compositionally biased region" description="Low complexity" evidence="2">
    <location>
        <begin position="44"/>
        <end position="58"/>
    </location>
</feature>
<feature type="region of interest" description="Disordered" evidence="2">
    <location>
        <begin position="44"/>
        <end position="153"/>
    </location>
</feature>
<feature type="region of interest" description="Disordered" evidence="2">
    <location>
        <begin position="368"/>
        <end position="462"/>
    </location>
</feature>
<dbReference type="InterPro" id="IPR011011">
    <property type="entry name" value="Znf_FYVE_PHD"/>
</dbReference>
<dbReference type="InterPro" id="IPR046341">
    <property type="entry name" value="SET_dom_sf"/>
</dbReference>
<proteinExistence type="predicted"/>
<dbReference type="SMART" id="SM00317">
    <property type="entry name" value="SET"/>
    <property type="match status" value="1"/>
</dbReference>
<feature type="domain" description="SET" evidence="3">
    <location>
        <begin position="707"/>
        <end position="831"/>
    </location>
</feature>
<evidence type="ECO:0000259" key="3">
    <source>
        <dbReference type="PROSITE" id="PS50280"/>
    </source>
</evidence>
<keyword evidence="1" id="KW-0156">Chromatin regulator</keyword>
<dbReference type="InterPro" id="IPR013083">
    <property type="entry name" value="Znf_RING/FYVE/PHD"/>
</dbReference>
<feature type="compositionally biased region" description="Polar residues" evidence="2">
    <location>
        <begin position="74"/>
        <end position="93"/>
    </location>
</feature>